<feature type="domain" description="Secretin/TonB short N-terminal" evidence="8">
    <location>
        <begin position="46"/>
        <end position="97"/>
    </location>
</feature>
<dbReference type="NCBIfam" id="TIGR04057">
    <property type="entry name" value="SusC_RagA_signa"/>
    <property type="match status" value="1"/>
</dbReference>
<keyword evidence="5 7" id="KW-0472">Membrane</keyword>
<dbReference type="PROSITE" id="PS52016">
    <property type="entry name" value="TONB_DEPENDENT_REC_3"/>
    <property type="match status" value="1"/>
</dbReference>
<comment type="similarity">
    <text evidence="7">Belongs to the TonB-dependent receptor family.</text>
</comment>
<feature type="domain" description="TonB-dependent receptor plug" evidence="9">
    <location>
        <begin position="226"/>
        <end position="341"/>
    </location>
</feature>
<keyword evidence="4 7" id="KW-0812">Transmembrane</keyword>
<keyword evidence="6 7" id="KW-0998">Cell outer membrane</keyword>
<evidence type="ECO:0000256" key="2">
    <source>
        <dbReference type="ARBA" id="ARBA00022448"/>
    </source>
</evidence>
<dbReference type="Pfam" id="PF07660">
    <property type="entry name" value="STN"/>
    <property type="match status" value="1"/>
</dbReference>
<evidence type="ECO:0000256" key="4">
    <source>
        <dbReference type="ARBA" id="ARBA00022692"/>
    </source>
</evidence>
<reference evidence="11" key="1">
    <citation type="submission" date="2024-03" db="EMBL/GenBank/DDBJ databases">
        <title>Chitinophaga horti sp. nov., isolated from garden soil.</title>
        <authorList>
            <person name="Lee D.S."/>
            <person name="Han D.M."/>
            <person name="Baek J.H."/>
            <person name="Choi D.G."/>
            <person name="Jeon J.H."/>
            <person name="Jeon C.O."/>
        </authorList>
    </citation>
    <scope>NUCLEOTIDE SEQUENCE [LARGE SCALE GENOMIC DNA]</scope>
    <source>
        <strain evidence="11">GPA1</strain>
    </source>
</reference>
<gene>
    <name evidence="10" type="ORF">WJU16_02645</name>
</gene>
<evidence type="ECO:0000259" key="9">
    <source>
        <dbReference type="Pfam" id="PF07715"/>
    </source>
</evidence>
<dbReference type="InterPro" id="IPR008969">
    <property type="entry name" value="CarboxyPept-like_regulatory"/>
</dbReference>
<evidence type="ECO:0000256" key="5">
    <source>
        <dbReference type="ARBA" id="ARBA00023136"/>
    </source>
</evidence>
<dbReference type="RefSeq" id="WP_341836776.1">
    <property type="nucleotide sequence ID" value="NZ_CP149822.1"/>
</dbReference>
<comment type="subcellular location">
    <subcellularLocation>
        <location evidence="1 7">Cell outer membrane</location>
        <topology evidence="1 7">Multi-pass membrane protein</topology>
    </subcellularLocation>
</comment>
<evidence type="ECO:0000259" key="8">
    <source>
        <dbReference type="Pfam" id="PF07660"/>
    </source>
</evidence>
<dbReference type="SUPFAM" id="SSF56935">
    <property type="entry name" value="Porins"/>
    <property type="match status" value="1"/>
</dbReference>
<dbReference type="InterPro" id="IPR023997">
    <property type="entry name" value="TonB-dep_OMP_SusC/RagA_CS"/>
</dbReference>
<keyword evidence="3 7" id="KW-1134">Transmembrane beta strand</keyword>
<dbReference type="InterPro" id="IPR037066">
    <property type="entry name" value="Plug_dom_sf"/>
</dbReference>
<dbReference type="Proteomes" id="UP001485459">
    <property type="component" value="Chromosome"/>
</dbReference>
<evidence type="ECO:0000256" key="6">
    <source>
        <dbReference type="ARBA" id="ARBA00023237"/>
    </source>
</evidence>
<keyword evidence="2 7" id="KW-0813">Transport</keyword>
<proteinExistence type="inferred from homology"/>
<name>A0ABZ2YR45_9BACT</name>
<evidence type="ECO:0000256" key="7">
    <source>
        <dbReference type="PROSITE-ProRule" id="PRU01360"/>
    </source>
</evidence>
<dbReference type="Gene3D" id="2.40.170.20">
    <property type="entry name" value="TonB-dependent receptor, beta-barrel domain"/>
    <property type="match status" value="1"/>
</dbReference>
<accession>A0ABZ2YR45</accession>
<dbReference type="Gene3D" id="3.55.50.30">
    <property type="match status" value="1"/>
</dbReference>
<keyword evidence="11" id="KW-1185">Reference proteome</keyword>
<dbReference type="Gene3D" id="2.170.130.10">
    <property type="entry name" value="TonB-dependent receptor, plug domain"/>
    <property type="match status" value="1"/>
</dbReference>
<dbReference type="InterPro" id="IPR012910">
    <property type="entry name" value="Plug_dom"/>
</dbReference>
<dbReference type="InterPro" id="IPR011662">
    <property type="entry name" value="Secretin/TonB_short_N"/>
</dbReference>
<evidence type="ECO:0000256" key="1">
    <source>
        <dbReference type="ARBA" id="ARBA00004571"/>
    </source>
</evidence>
<dbReference type="Pfam" id="PF07715">
    <property type="entry name" value="Plug"/>
    <property type="match status" value="1"/>
</dbReference>
<sequence length="1111" mass="122416">MKLSSIFMLIGCLAASAKGYTQKLTINEKDAPISRVFRAIKKQTGYNFVYFDSDIQAAQRVTVQVHDRPLEDVLQICLNNQPVTYKIVNRTIILSRKANASFRQGAAADSVKGDISGRLLTQAGEPVWGASIFVKGTPRGTQSNEQGRFQLSDVRQGSVLVITFVGFATQEMKAHFSADGSVQLSGTGVSVSRTNEGYLAIIMKPSARQMDEVLVVPYGTQSRASYTGSAVTVKSEQLEDRSRPSFQQSLQGNVAGMQVMESTGQPGAAPTVRLRGISSFSGINTPLYVVDGVPMLTQEITTLATSSNSGAGINPNDIESITVLKDASAASIYGSQGANGVILITTKKGAAGRTNISASANYGINQMATSKRNKPLSTAEMTELMIEGVLNRQTNGITTPDAAKAFLVTQGLNPDVNTDWMDVITQTGQYQQYNLSASGGNDKTKFFLSGGYYKQDAVTRGQWFDRKTARINLNHKASKRLSFNSTMNFTGQRLSTVPAAGTGQNPIRSLYRLVPWLAPYTETGAYNPNLVYNPEIVRNENKYETNIYQAIGNVGAQLQITDYLSAESKLGIDIHYSDDYRYWSPLWSDGRGSNGRGAEYSTLWANWTASNLLKFNRQFGSLGVNATVGQEGARRNLKRVSTQANNFAAQDLYTLQNASEPFVAWSYRAAASIASYFVNTSFNYDQKYYINLTGRRDGSSRFGSLRRWANFWSAGAAWNIDKENFMMNASWIDRLKLRASYGLSGSQLGDYYGAQGFLSGGNNYMNLPGFIVGQIESGTLTWEENRPLDIGLEFEFLKGRLSGSIDWYTRRTSNLFQDMPVPMENGVSKLNYNVGGMKNEGWELAINGQAIKAKSAGGFDWNINFNISTQKNKILAYQDSSVVTGVFLREIGGDFYQFYLRGYAGVDPQTGDALWYTDKTESKTTNVYNQAAPYKQTGKSALASVFGGLTNTFSFKGVSLSTLIYFNWGNHIYDSWGAYTQSDGSAGLTETGQISRMTYDHHWKKPGDNAKYPKMAYRGSQSGLSNQSSTRFLYDGSYIRLREVTLSYQIPVRGQLKQVVRGASVYVRGNNLYTYVRDPYLPYDPETDISGVLDQNLPISRQFAIGVNLSL</sequence>
<dbReference type="SUPFAM" id="SSF49464">
    <property type="entry name" value="Carboxypeptidase regulatory domain-like"/>
    <property type="match status" value="1"/>
</dbReference>
<evidence type="ECO:0000256" key="3">
    <source>
        <dbReference type="ARBA" id="ARBA00022452"/>
    </source>
</evidence>
<dbReference type="InterPro" id="IPR039426">
    <property type="entry name" value="TonB-dep_rcpt-like"/>
</dbReference>
<organism evidence="10 11">
    <name type="scientific">Chitinophaga pollutisoli</name>
    <dbReference type="NCBI Taxonomy" id="3133966"/>
    <lineage>
        <taxon>Bacteria</taxon>
        <taxon>Pseudomonadati</taxon>
        <taxon>Bacteroidota</taxon>
        <taxon>Chitinophagia</taxon>
        <taxon>Chitinophagales</taxon>
        <taxon>Chitinophagaceae</taxon>
        <taxon>Chitinophaga</taxon>
    </lineage>
</organism>
<evidence type="ECO:0000313" key="10">
    <source>
        <dbReference type="EMBL" id="WZN41933.1"/>
    </source>
</evidence>
<dbReference type="InterPro" id="IPR036942">
    <property type="entry name" value="Beta-barrel_TonB_sf"/>
</dbReference>
<dbReference type="EMBL" id="CP149822">
    <property type="protein sequence ID" value="WZN41933.1"/>
    <property type="molecule type" value="Genomic_DNA"/>
</dbReference>
<evidence type="ECO:0000313" key="11">
    <source>
        <dbReference type="Proteomes" id="UP001485459"/>
    </source>
</evidence>
<dbReference type="InterPro" id="IPR023996">
    <property type="entry name" value="TonB-dep_OMP_SusC/RagA"/>
</dbReference>
<dbReference type="Pfam" id="PF13715">
    <property type="entry name" value="CarbopepD_reg_2"/>
    <property type="match status" value="1"/>
</dbReference>
<dbReference type="NCBIfam" id="TIGR04056">
    <property type="entry name" value="OMP_RagA_SusC"/>
    <property type="match status" value="1"/>
</dbReference>
<protein>
    <submittedName>
        <fullName evidence="10">SusC/RagA family TonB-linked outer membrane protein</fullName>
    </submittedName>
</protein>